<keyword evidence="7" id="KW-0407">Ion channel</keyword>
<dbReference type="InterPro" id="IPR006685">
    <property type="entry name" value="MscS_channel_2nd"/>
</dbReference>
<keyword evidence="4 7" id="KW-0812">Transmembrane</keyword>
<keyword evidence="7" id="KW-0997">Cell inner membrane</keyword>
<evidence type="ECO:0000259" key="9">
    <source>
        <dbReference type="Pfam" id="PF21082"/>
    </source>
</evidence>
<comment type="caution">
    <text evidence="7">Lacks conserved residue(s) required for the propagation of feature annotation.</text>
</comment>
<feature type="transmembrane region" description="Helical" evidence="7">
    <location>
        <begin position="59"/>
        <end position="81"/>
    </location>
</feature>
<comment type="subcellular location">
    <subcellularLocation>
        <location evidence="7">Cell inner membrane</location>
        <topology evidence="7">Multi-pass membrane protein</topology>
    </subcellularLocation>
    <subcellularLocation>
        <location evidence="1">Cell membrane</location>
        <topology evidence="1">Multi-pass membrane protein</topology>
    </subcellularLocation>
</comment>
<evidence type="ECO:0000259" key="8">
    <source>
        <dbReference type="Pfam" id="PF00924"/>
    </source>
</evidence>
<sequence length="272" mass="29552">MNAEGMMDLVTTKSLEYGPKIIAAVVVWVIGAWVIKLLLGGLDKLMNKSNVDASLKPFLHSLVGMALKVMLAISVLGMVGIEMTSFVAILAAAGLAVGMALSGTLQNFAGGVMILIFKPFKVGDFITAQGHSGTVREIQIFNTILKTADNKTIILPNGGLSTGSMVNFSTEEKRRVDWTIGVAYGDDLDKTRAVIQRLCDADERILKETPVVIVVSELADSSVNFAVRAWVKAPNYWGVFFDMNENVYKTFAKEGLNIPFPQMDVHVHKQEG</sequence>
<keyword evidence="7" id="KW-0813">Transport</keyword>
<dbReference type="InterPro" id="IPR008910">
    <property type="entry name" value="MSC_TM_helix"/>
</dbReference>
<proteinExistence type="inferred from homology"/>
<evidence type="ECO:0000256" key="1">
    <source>
        <dbReference type="ARBA" id="ARBA00004651"/>
    </source>
</evidence>
<keyword evidence="7" id="KW-0406">Ion transport</keyword>
<evidence type="ECO:0000256" key="7">
    <source>
        <dbReference type="RuleBase" id="RU369025"/>
    </source>
</evidence>
<dbReference type="Pfam" id="PF05552">
    <property type="entry name" value="MS_channel_1st_1"/>
    <property type="match status" value="1"/>
</dbReference>
<gene>
    <name evidence="10" type="ORF">V6256_09375</name>
</gene>
<dbReference type="PANTHER" id="PTHR30221">
    <property type="entry name" value="SMALL-CONDUCTANCE MECHANOSENSITIVE CHANNEL"/>
    <property type="match status" value="1"/>
</dbReference>
<dbReference type="EMBL" id="JBAKAZ010000031">
    <property type="protein sequence ID" value="MEL0629818.1"/>
    <property type="molecule type" value="Genomic_DNA"/>
</dbReference>
<comment type="subunit">
    <text evidence="7">Homoheptamer.</text>
</comment>
<evidence type="ECO:0000313" key="11">
    <source>
        <dbReference type="Proteomes" id="UP001369082"/>
    </source>
</evidence>
<feature type="domain" description="Mechanosensitive ion channel MscS" evidence="8">
    <location>
        <begin position="104"/>
        <end position="169"/>
    </location>
</feature>
<reference evidence="10 11" key="1">
    <citation type="submission" date="2024-02" db="EMBL/GenBank/DDBJ databases">
        <title>Bacteria isolated from the canopy kelp, Nereocystis luetkeana.</title>
        <authorList>
            <person name="Pfister C.A."/>
            <person name="Younker I.T."/>
            <person name="Light S.H."/>
        </authorList>
    </citation>
    <scope>NUCLEOTIDE SEQUENCE [LARGE SCALE GENOMIC DNA]</scope>
    <source>
        <strain evidence="10 11">TI.1.05</strain>
    </source>
</reference>
<comment type="similarity">
    <text evidence="2 7">Belongs to the MscS (TC 1.A.23) family.</text>
</comment>
<dbReference type="Gene3D" id="1.10.287.1260">
    <property type="match status" value="1"/>
</dbReference>
<feature type="domain" description="Mechanosensitive ion channel MscS C-terminal" evidence="9">
    <location>
        <begin position="176"/>
        <end position="258"/>
    </location>
</feature>
<comment type="caution">
    <text evidence="10">The sequence shown here is derived from an EMBL/GenBank/DDBJ whole genome shotgun (WGS) entry which is preliminary data.</text>
</comment>
<dbReference type="InterPro" id="IPR049278">
    <property type="entry name" value="MS_channel_C"/>
</dbReference>
<dbReference type="InterPro" id="IPR023408">
    <property type="entry name" value="MscS_beta-dom_sf"/>
</dbReference>
<dbReference type="InterPro" id="IPR011014">
    <property type="entry name" value="MscS_channel_TM-2"/>
</dbReference>
<dbReference type="Gene3D" id="2.30.30.60">
    <property type="match status" value="1"/>
</dbReference>
<dbReference type="InterPro" id="IPR006686">
    <property type="entry name" value="MscS_channel_CS"/>
</dbReference>
<dbReference type="InterPro" id="IPR011066">
    <property type="entry name" value="MscS_channel_C_sf"/>
</dbReference>
<dbReference type="Pfam" id="PF00924">
    <property type="entry name" value="MS_channel_2nd"/>
    <property type="match status" value="1"/>
</dbReference>
<dbReference type="PROSITE" id="PS01246">
    <property type="entry name" value="UPF0003"/>
    <property type="match status" value="1"/>
</dbReference>
<dbReference type="Pfam" id="PF21082">
    <property type="entry name" value="MS_channel_3rd"/>
    <property type="match status" value="1"/>
</dbReference>
<dbReference type="InterPro" id="IPR045275">
    <property type="entry name" value="MscS_archaea/bacteria_type"/>
</dbReference>
<keyword evidence="3" id="KW-1003">Cell membrane</keyword>
<dbReference type="PANTHER" id="PTHR30221:SF1">
    <property type="entry name" value="SMALL-CONDUCTANCE MECHANOSENSITIVE CHANNEL"/>
    <property type="match status" value="1"/>
</dbReference>
<comment type="function">
    <text evidence="7">Mechanosensitive channel that participates in the regulation of osmotic pressure changes within the cell, opening in response to stretch forces in the membrane lipid bilayer, without the need for other proteins. Contributes to normal resistance to hypoosmotic shock. Forms an ion channel of 1.0 nanosiemens conductance with a slight preference for anions.</text>
</comment>
<protein>
    <recommendedName>
        <fullName evidence="7">Small-conductance mechanosensitive channel</fullName>
    </recommendedName>
</protein>
<keyword evidence="11" id="KW-1185">Reference proteome</keyword>
<evidence type="ECO:0000256" key="2">
    <source>
        <dbReference type="ARBA" id="ARBA00008017"/>
    </source>
</evidence>
<dbReference type="SUPFAM" id="SSF82861">
    <property type="entry name" value="Mechanosensitive channel protein MscS (YggB), transmembrane region"/>
    <property type="match status" value="1"/>
</dbReference>
<dbReference type="RefSeq" id="WP_341597950.1">
    <property type="nucleotide sequence ID" value="NZ_JBAKAZ010000031.1"/>
</dbReference>
<accession>A0ABU9GR57</accession>
<evidence type="ECO:0000313" key="10">
    <source>
        <dbReference type="EMBL" id="MEL0629818.1"/>
    </source>
</evidence>
<evidence type="ECO:0000256" key="3">
    <source>
        <dbReference type="ARBA" id="ARBA00022475"/>
    </source>
</evidence>
<dbReference type="SUPFAM" id="SSF50182">
    <property type="entry name" value="Sm-like ribonucleoproteins"/>
    <property type="match status" value="1"/>
</dbReference>
<organism evidence="10 11">
    <name type="scientific">Psychromonas aquatilis</name>
    <dbReference type="NCBI Taxonomy" id="2005072"/>
    <lineage>
        <taxon>Bacteria</taxon>
        <taxon>Pseudomonadati</taxon>
        <taxon>Pseudomonadota</taxon>
        <taxon>Gammaproteobacteria</taxon>
        <taxon>Alteromonadales</taxon>
        <taxon>Psychromonadaceae</taxon>
        <taxon>Psychromonas</taxon>
    </lineage>
</organism>
<dbReference type="Proteomes" id="UP001369082">
    <property type="component" value="Unassembled WGS sequence"/>
</dbReference>
<dbReference type="SUPFAM" id="SSF82689">
    <property type="entry name" value="Mechanosensitive channel protein MscS (YggB), C-terminal domain"/>
    <property type="match status" value="1"/>
</dbReference>
<evidence type="ECO:0000256" key="6">
    <source>
        <dbReference type="ARBA" id="ARBA00023136"/>
    </source>
</evidence>
<dbReference type="Gene3D" id="3.30.70.100">
    <property type="match status" value="1"/>
</dbReference>
<feature type="transmembrane region" description="Helical" evidence="7">
    <location>
        <begin position="20"/>
        <end position="39"/>
    </location>
</feature>
<keyword evidence="5 7" id="KW-1133">Transmembrane helix</keyword>
<name>A0ABU9GR57_9GAMM</name>
<feature type="transmembrane region" description="Helical" evidence="7">
    <location>
        <begin position="87"/>
        <end position="117"/>
    </location>
</feature>
<dbReference type="InterPro" id="IPR010920">
    <property type="entry name" value="LSM_dom_sf"/>
</dbReference>
<evidence type="ECO:0000256" key="5">
    <source>
        <dbReference type="ARBA" id="ARBA00022989"/>
    </source>
</evidence>
<keyword evidence="6 7" id="KW-0472">Membrane</keyword>
<evidence type="ECO:0000256" key="4">
    <source>
        <dbReference type="ARBA" id="ARBA00022692"/>
    </source>
</evidence>